<organism evidence="10 11">
    <name type="scientific">Enterococcus phoeniculicola ATCC BAA-412</name>
    <dbReference type="NCBI Taxonomy" id="1158610"/>
    <lineage>
        <taxon>Bacteria</taxon>
        <taxon>Bacillati</taxon>
        <taxon>Bacillota</taxon>
        <taxon>Bacilli</taxon>
        <taxon>Lactobacillales</taxon>
        <taxon>Enterococcaceae</taxon>
        <taxon>Enterococcus</taxon>
    </lineage>
</organism>
<evidence type="ECO:0000256" key="2">
    <source>
        <dbReference type="ARBA" id="ARBA00005790"/>
    </source>
</evidence>
<dbReference type="Proteomes" id="UP000013785">
    <property type="component" value="Unassembled WGS sequence"/>
</dbReference>
<keyword evidence="11" id="KW-1185">Reference proteome</keyword>
<evidence type="ECO:0000256" key="8">
    <source>
        <dbReference type="ARBA" id="ARBA00048594"/>
    </source>
</evidence>
<evidence type="ECO:0000256" key="4">
    <source>
        <dbReference type="ARBA" id="ARBA00016296"/>
    </source>
</evidence>
<dbReference type="EC" id="2.7.4.8" evidence="3"/>
<evidence type="ECO:0000256" key="5">
    <source>
        <dbReference type="ARBA" id="ARBA00022679"/>
    </source>
</evidence>
<gene>
    <name evidence="10" type="ORF">UC3_01781</name>
</gene>
<dbReference type="HOGENOM" id="CLU_001715_1_2_9"/>
<evidence type="ECO:0000313" key="11">
    <source>
        <dbReference type="Proteomes" id="UP000013785"/>
    </source>
</evidence>
<dbReference type="SUPFAM" id="SSF52540">
    <property type="entry name" value="P-loop containing nucleoside triphosphate hydrolases"/>
    <property type="match status" value="1"/>
</dbReference>
<dbReference type="Pfam" id="PF00625">
    <property type="entry name" value="Guanylate_kin"/>
    <property type="match status" value="1"/>
</dbReference>
<dbReference type="eggNOG" id="COG0194">
    <property type="taxonomic scope" value="Bacteria"/>
</dbReference>
<comment type="function">
    <text evidence="1">Essential for recycling GMP and indirectly, cGMP.</text>
</comment>
<dbReference type="STRING" id="154621.RV11_GL002251"/>
<dbReference type="OrthoDB" id="1033810at2"/>
<proteinExistence type="inferred from homology"/>
<feature type="domain" description="Guanylate kinase-like" evidence="9">
    <location>
        <begin position="3"/>
        <end position="178"/>
    </location>
</feature>
<dbReference type="InterPro" id="IPR027417">
    <property type="entry name" value="P-loop_NTPase"/>
</dbReference>
<comment type="similarity">
    <text evidence="2">Belongs to the guanylate kinase family.</text>
</comment>
<dbReference type="RefSeq" id="WP_010768444.1">
    <property type="nucleotide sequence ID" value="NZ_ASWE01000002.1"/>
</dbReference>
<evidence type="ECO:0000256" key="6">
    <source>
        <dbReference type="ARBA" id="ARBA00022777"/>
    </source>
</evidence>
<comment type="caution">
    <text evidence="10">The sequence shown here is derived from an EMBL/GenBank/DDBJ whole genome shotgun (WGS) entry which is preliminary data.</text>
</comment>
<evidence type="ECO:0000256" key="7">
    <source>
        <dbReference type="ARBA" id="ARBA00030128"/>
    </source>
</evidence>
<dbReference type="PATRIC" id="fig|1158610.3.peg.1774"/>
<dbReference type="PANTHER" id="PTHR23117:SF13">
    <property type="entry name" value="GUANYLATE KINASE"/>
    <property type="match status" value="1"/>
</dbReference>
<dbReference type="GO" id="GO:0005829">
    <property type="term" value="C:cytosol"/>
    <property type="evidence" value="ECO:0007669"/>
    <property type="project" value="TreeGrafter"/>
</dbReference>
<dbReference type="PANTHER" id="PTHR23117">
    <property type="entry name" value="GUANYLATE KINASE-RELATED"/>
    <property type="match status" value="1"/>
</dbReference>
<protein>
    <recommendedName>
        <fullName evidence="4">Guanylate kinase</fullName>
        <ecNumber evidence="3">2.7.4.8</ecNumber>
    </recommendedName>
    <alternativeName>
        <fullName evidence="7">GMP kinase</fullName>
    </alternativeName>
</protein>
<dbReference type="EMBL" id="AJAT01000015">
    <property type="protein sequence ID" value="EOL43800.1"/>
    <property type="molecule type" value="Genomic_DNA"/>
</dbReference>
<reference evidence="10 11" key="1">
    <citation type="submission" date="2013-02" db="EMBL/GenBank/DDBJ databases">
        <title>The Genome Sequence of Enterococcus phoeniculicola BAA-412.</title>
        <authorList>
            <consortium name="The Broad Institute Genome Sequencing Platform"/>
            <consortium name="The Broad Institute Genome Sequencing Center for Infectious Disease"/>
            <person name="Earl A.M."/>
            <person name="Gilmore M.S."/>
            <person name="Lebreton F."/>
            <person name="Walker B."/>
            <person name="Young S.K."/>
            <person name="Zeng Q."/>
            <person name="Gargeya S."/>
            <person name="Fitzgerald M."/>
            <person name="Haas B."/>
            <person name="Abouelleil A."/>
            <person name="Alvarado L."/>
            <person name="Arachchi H.M."/>
            <person name="Berlin A.M."/>
            <person name="Chapman S.B."/>
            <person name="Dewar J."/>
            <person name="Goldberg J."/>
            <person name="Griggs A."/>
            <person name="Gujja S."/>
            <person name="Hansen M."/>
            <person name="Howarth C."/>
            <person name="Imamovic A."/>
            <person name="Larimer J."/>
            <person name="McCowan C."/>
            <person name="Murphy C."/>
            <person name="Neiman D."/>
            <person name="Pearson M."/>
            <person name="Priest M."/>
            <person name="Roberts A."/>
            <person name="Saif S."/>
            <person name="Shea T."/>
            <person name="Sisk P."/>
            <person name="Sykes S."/>
            <person name="Wortman J."/>
            <person name="Nusbaum C."/>
            <person name="Birren B."/>
        </authorList>
    </citation>
    <scope>NUCLEOTIDE SEQUENCE [LARGE SCALE GENOMIC DNA]</scope>
    <source>
        <strain evidence="10 11">ATCC BAA-412</strain>
    </source>
</reference>
<evidence type="ECO:0000259" key="9">
    <source>
        <dbReference type="PROSITE" id="PS50052"/>
    </source>
</evidence>
<keyword evidence="5" id="KW-0808">Transferase</keyword>
<dbReference type="InterPro" id="IPR008145">
    <property type="entry name" value="GK/Ca_channel_bsu"/>
</dbReference>
<evidence type="ECO:0000313" key="10">
    <source>
        <dbReference type="EMBL" id="EOL43800.1"/>
    </source>
</evidence>
<name>R3WPN8_9ENTE</name>
<dbReference type="InterPro" id="IPR008144">
    <property type="entry name" value="Guanylate_kin-like_dom"/>
</dbReference>
<accession>R3WPN8</accession>
<dbReference type="Gene3D" id="3.40.50.300">
    <property type="entry name" value="P-loop containing nucleotide triphosphate hydrolases"/>
    <property type="match status" value="1"/>
</dbReference>
<comment type="catalytic activity">
    <reaction evidence="8">
        <text>GMP + ATP = GDP + ADP</text>
        <dbReference type="Rhea" id="RHEA:20780"/>
        <dbReference type="ChEBI" id="CHEBI:30616"/>
        <dbReference type="ChEBI" id="CHEBI:58115"/>
        <dbReference type="ChEBI" id="CHEBI:58189"/>
        <dbReference type="ChEBI" id="CHEBI:456216"/>
        <dbReference type="EC" id="2.7.4.8"/>
    </reaction>
</comment>
<dbReference type="PROSITE" id="PS50052">
    <property type="entry name" value="GUANYLATE_KINASE_2"/>
    <property type="match status" value="1"/>
</dbReference>
<evidence type="ECO:0000256" key="1">
    <source>
        <dbReference type="ARBA" id="ARBA00003531"/>
    </source>
</evidence>
<dbReference type="AlphaFoldDB" id="R3WPN8"/>
<evidence type="ECO:0000256" key="3">
    <source>
        <dbReference type="ARBA" id="ARBA00012961"/>
    </source>
</evidence>
<dbReference type="GO" id="GO:0004385">
    <property type="term" value="F:GMP kinase activity"/>
    <property type="evidence" value="ECO:0007669"/>
    <property type="project" value="UniProtKB-EC"/>
</dbReference>
<sequence length="190" mass="22167">MKNHCYIFIGPSGSGKTTLASHVFSENQKIISYTTRPIRKGEQNQKDYYFVSNEQFEQMIQADSFAEYDIYGDFYYGVTKETLEEKLATDNCYDVLTSTGFWTLYKKYGQQIVPIFLTISKKTMIERLHIRNEKKAELDKRIALFEEDLKNKKDLLTIPAAIFLDAEKPLNELKTTLLSTIDTQQKETRR</sequence>
<keyword evidence="6" id="KW-0418">Kinase</keyword>
<dbReference type="SMART" id="SM00072">
    <property type="entry name" value="GuKc"/>
    <property type="match status" value="1"/>
</dbReference>
<dbReference type="FunFam" id="3.30.63.10:FF:000002">
    <property type="entry name" value="Guanylate kinase 1"/>
    <property type="match status" value="1"/>
</dbReference>